<protein>
    <submittedName>
        <fullName evidence="2">Uncharacterized protein</fullName>
    </submittedName>
</protein>
<dbReference type="EMBL" id="MU006295">
    <property type="protein sequence ID" value="KAF2853580.1"/>
    <property type="molecule type" value="Genomic_DNA"/>
</dbReference>
<feature type="compositionally biased region" description="Low complexity" evidence="1">
    <location>
        <begin position="104"/>
        <end position="113"/>
    </location>
</feature>
<evidence type="ECO:0000256" key="1">
    <source>
        <dbReference type="SAM" id="MobiDB-lite"/>
    </source>
</evidence>
<dbReference type="Proteomes" id="UP000799423">
    <property type="component" value="Unassembled WGS sequence"/>
</dbReference>
<dbReference type="PROSITE" id="PS51257">
    <property type="entry name" value="PROKAR_LIPOPROTEIN"/>
    <property type="match status" value="1"/>
</dbReference>
<evidence type="ECO:0000313" key="2">
    <source>
        <dbReference type="EMBL" id="KAF2853580.1"/>
    </source>
</evidence>
<organism evidence="2 3">
    <name type="scientific">Plenodomus tracheiphilus IPT5</name>
    <dbReference type="NCBI Taxonomy" id="1408161"/>
    <lineage>
        <taxon>Eukaryota</taxon>
        <taxon>Fungi</taxon>
        <taxon>Dikarya</taxon>
        <taxon>Ascomycota</taxon>
        <taxon>Pezizomycotina</taxon>
        <taxon>Dothideomycetes</taxon>
        <taxon>Pleosporomycetidae</taxon>
        <taxon>Pleosporales</taxon>
        <taxon>Pleosporineae</taxon>
        <taxon>Leptosphaeriaceae</taxon>
        <taxon>Plenodomus</taxon>
    </lineage>
</organism>
<reference evidence="2" key="1">
    <citation type="submission" date="2020-01" db="EMBL/GenBank/DDBJ databases">
        <authorList>
            <consortium name="DOE Joint Genome Institute"/>
            <person name="Haridas S."/>
            <person name="Albert R."/>
            <person name="Binder M."/>
            <person name="Bloem J."/>
            <person name="Labutti K."/>
            <person name="Salamov A."/>
            <person name="Andreopoulos B."/>
            <person name="Baker S.E."/>
            <person name="Barry K."/>
            <person name="Bills G."/>
            <person name="Bluhm B.H."/>
            <person name="Cannon C."/>
            <person name="Castanera R."/>
            <person name="Culley D.E."/>
            <person name="Daum C."/>
            <person name="Ezra D."/>
            <person name="Gonzalez J.B."/>
            <person name="Henrissat B."/>
            <person name="Kuo A."/>
            <person name="Liang C."/>
            <person name="Lipzen A."/>
            <person name="Lutzoni F."/>
            <person name="Magnuson J."/>
            <person name="Mondo S."/>
            <person name="Nolan M."/>
            <person name="Ohm R."/>
            <person name="Pangilinan J."/>
            <person name="Park H.-J."/>
            <person name="Ramirez L."/>
            <person name="Alfaro M."/>
            <person name="Sun H."/>
            <person name="Tritt A."/>
            <person name="Yoshinaga Y."/>
            <person name="Zwiers L.-H."/>
            <person name="Turgeon B.G."/>
            <person name="Goodwin S.B."/>
            <person name="Spatafora J.W."/>
            <person name="Crous P.W."/>
            <person name="Grigoriev I.V."/>
        </authorList>
    </citation>
    <scope>NUCLEOTIDE SEQUENCE</scope>
    <source>
        <strain evidence="2">IPT5</strain>
    </source>
</reference>
<sequence>MGRKDCLQGVLGVLPLLVGCKMAAAFILVFLGRLQGYPPTHVVYICKSHSCNAFSLWMCVGSSLRWCYLHSNLHDSRATAAAGPSSLTDRHTTVFAPSPRPCATTSTSTSTSTNPIRTPLDDQVQATVCTHMLSRVATCPPNDPPPPL</sequence>
<name>A0A6A7BDW6_9PLEO</name>
<evidence type="ECO:0000313" key="3">
    <source>
        <dbReference type="Proteomes" id="UP000799423"/>
    </source>
</evidence>
<proteinExistence type="predicted"/>
<accession>A0A6A7BDW6</accession>
<keyword evidence="3" id="KW-1185">Reference proteome</keyword>
<feature type="region of interest" description="Disordered" evidence="1">
    <location>
        <begin position="98"/>
        <end position="118"/>
    </location>
</feature>
<gene>
    <name evidence="2" type="ORF">T440DRAFT_310593</name>
</gene>
<dbReference type="AlphaFoldDB" id="A0A6A7BDW6"/>